<dbReference type="Gene3D" id="1.25.40.10">
    <property type="entry name" value="Tetratricopeptide repeat domain"/>
    <property type="match status" value="1"/>
</dbReference>
<evidence type="ECO:0000256" key="9">
    <source>
        <dbReference type="ARBA" id="ARBA00023244"/>
    </source>
</evidence>
<reference evidence="13 15" key="3">
    <citation type="submission" date="2019-03" db="EMBL/GenBank/DDBJ databases">
        <authorList>
            <consortium name="Pathogen Informatics"/>
        </authorList>
    </citation>
    <scope>NUCLEOTIDE SEQUENCE [LARGE SCALE GENOMIC DNA]</scope>
    <source>
        <strain evidence="13 15">NCTC12282</strain>
    </source>
</reference>
<dbReference type="InterPro" id="IPR011990">
    <property type="entry name" value="TPR-like_helical_dom_sf"/>
</dbReference>
<name>A0A2C6DDL1_9GAMM</name>
<dbReference type="EMBL" id="CAADJA010000002">
    <property type="protein sequence ID" value="VFS46286.1"/>
    <property type="molecule type" value="Genomic_DNA"/>
</dbReference>
<dbReference type="OrthoDB" id="7067577at2"/>
<dbReference type="EMBL" id="PDDX01000001">
    <property type="protein sequence ID" value="PHI28378.1"/>
    <property type="molecule type" value="Genomic_DNA"/>
</dbReference>
<dbReference type="GO" id="GO:0042168">
    <property type="term" value="P:heme metabolic process"/>
    <property type="evidence" value="ECO:0007669"/>
    <property type="project" value="InterPro"/>
</dbReference>
<gene>
    <name evidence="13" type="primary">hemY</name>
    <name evidence="12" type="ORF">CRN84_03010</name>
    <name evidence="13" type="ORF">NCTC12282_01181</name>
</gene>
<keyword evidence="5" id="KW-0997">Cell inner membrane</keyword>
<evidence type="ECO:0000259" key="11">
    <source>
        <dbReference type="Pfam" id="PF07219"/>
    </source>
</evidence>
<dbReference type="SUPFAM" id="SSF48452">
    <property type="entry name" value="TPR-like"/>
    <property type="match status" value="1"/>
</dbReference>
<comment type="subcellular location">
    <subcellularLocation>
        <location evidence="2">Cell inner membrane</location>
        <topology evidence="2">Multi-pass membrane protein</topology>
    </subcellularLocation>
</comment>
<comment type="pathway">
    <text evidence="3">Porphyrin-containing compound metabolism; protoheme biosynthesis.</text>
</comment>
<evidence type="ECO:0000313" key="13">
    <source>
        <dbReference type="EMBL" id="VFS46286.1"/>
    </source>
</evidence>
<proteinExistence type="predicted"/>
<protein>
    <submittedName>
        <fullName evidence="12">Protoheme IX biogenesis protein HemY</fullName>
    </submittedName>
    <submittedName>
        <fullName evidence="13">Putative protoheme IX biogenesis protein</fullName>
    </submittedName>
</protein>
<evidence type="ECO:0000313" key="15">
    <source>
        <dbReference type="Proteomes" id="UP000373449"/>
    </source>
</evidence>
<evidence type="ECO:0000256" key="8">
    <source>
        <dbReference type="ARBA" id="ARBA00023136"/>
    </source>
</evidence>
<keyword evidence="9" id="KW-0627">Porphyrin biosynthesis</keyword>
<feature type="domain" description="HemY N-terminal" evidence="11">
    <location>
        <begin position="26"/>
        <end position="132"/>
    </location>
</feature>
<dbReference type="AlphaFoldDB" id="A0A2C6DDL1"/>
<evidence type="ECO:0000313" key="12">
    <source>
        <dbReference type="EMBL" id="PHI28378.1"/>
    </source>
</evidence>
<evidence type="ECO:0000256" key="10">
    <source>
        <dbReference type="SAM" id="Phobius"/>
    </source>
</evidence>
<evidence type="ECO:0000256" key="3">
    <source>
        <dbReference type="ARBA" id="ARBA00004744"/>
    </source>
</evidence>
<feature type="transmembrane region" description="Helical" evidence="10">
    <location>
        <begin position="41"/>
        <end position="62"/>
    </location>
</feature>
<evidence type="ECO:0000256" key="7">
    <source>
        <dbReference type="ARBA" id="ARBA00022989"/>
    </source>
</evidence>
<evidence type="ECO:0000256" key="1">
    <source>
        <dbReference type="ARBA" id="ARBA00002962"/>
    </source>
</evidence>
<evidence type="ECO:0000256" key="6">
    <source>
        <dbReference type="ARBA" id="ARBA00022692"/>
    </source>
</evidence>
<sequence length="395" mass="44429">MLRILFLLAILVAGIALGPMFAGHQGSVLIQTDNYDIKMSVTGLAIVVALLFIILFCIEWILRRVFHTSARTKGWFIGRKSTRARKQTRAALLKLTEGDFSQVEKLLTSNADYAEQPVVNYLLAAEAAQQNGDTQRINDYLSRAAELADTDQLPVDITRVRIQLAQGEYHAARHGVDQLLNDAPRHPEVLRLAQQAYLKTGGYSSLLEIIPSIEKAKLYDEDTLETLRNQAYIGLMNQAMSDGGSEGLRQWWKDQPRKVRNNHALQIELADHFIACDDNEQAQKIILDSLKHQYDEKLIKLMPKLKSGNPGPLEKELRLQINEHGSTQLLNSTLGQLLIQHGEWEQANHALLEAIKQQPNAQDYALLADTYDKLNRPAEAAQMRRQGLALTLTNN</sequence>
<evidence type="ECO:0000313" key="14">
    <source>
        <dbReference type="Proteomes" id="UP000224974"/>
    </source>
</evidence>
<dbReference type="Proteomes" id="UP000373449">
    <property type="component" value="Unassembled WGS sequence"/>
</dbReference>
<dbReference type="InterPro" id="IPR005254">
    <property type="entry name" value="Heme_biosyn_assoc_TPR_pro"/>
</dbReference>
<dbReference type="Proteomes" id="UP000224974">
    <property type="component" value="Unassembled WGS sequence"/>
</dbReference>
<dbReference type="InterPro" id="IPR010817">
    <property type="entry name" value="HemY_N"/>
</dbReference>
<reference evidence="14" key="2">
    <citation type="submission" date="2017-09" db="EMBL/GenBank/DDBJ databases">
        <title>FDA dAtabase for Regulatory Grade micrObial Sequences (FDA-ARGOS): Supporting development and validation of Infectious Disease Dx tests.</title>
        <authorList>
            <person name="Minogue T."/>
            <person name="Wolcott M."/>
            <person name="Wasieloski L."/>
            <person name="Aguilar W."/>
            <person name="Moore D."/>
            <person name="Tallon L."/>
            <person name="Sadzewicz L."/>
            <person name="Ott S."/>
            <person name="Zhao X."/>
            <person name="Nagaraj S."/>
            <person name="Vavikolanu K."/>
            <person name="Aluvathingal J."/>
            <person name="Nadendla S."/>
            <person name="Sichtig H."/>
        </authorList>
    </citation>
    <scope>NUCLEOTIDE SEQUENCE [LARGE SCALE GENOMIC DNA]</scope>
    <source>
        <strain evidence="14">FDAARGOS_387</strain>
    </source>
</reference>
<dbReference type="RefSeq" id="WP_029095468.1">
    <property type="nucleotide sequence ID" value="NZ_CAADJA010000002.1"/>
</dbReference>
<dbReference type="STRING" id="1111728.GCA_000427805_03128"/>
<keyword evidence="6 10" id="KW-0812">Transmembrane</keyword>
<keyword evidence="8 10" id="KW-0472">Membrane</keyword>
<accession>A0A2C6DDL1</accession>
<keyword evidence="4" id="KW-1003">Cell membrane</keyword>
<reference evidence="12" key="1">
    <citation type="submission" date="2017-09" db="EMBL/GenBank/DDBJ databases">
        <title>FDA dAtabase for Regulatory Grade micrObial Sequences (FDA-ARGOS): Supporting development and validation of Infectious Disease Dx tests.</title>
        <authorList>
            <person name="Minogue T."/>
            <person name="Wolcott M."/>
            <person name="Wasieloski L."/>
            <person name="Aguilar W."/>
            <person name="Moore D."/>
            <person name="Tallon L.J."/>
            <person name="Sadzewicz L."/>
            <person name="Ott S."/>
            <person name="Zhao X."/>
            <person name="Nagaraj S."/>
            <person name="Vavikolanu K."/>
            <person name="Aluvathingal J."/>
            <person name="Nadendla S."/>
            <person name="Sichtig H."/>
        </authorList>
    </citation>
    <scope>NUCLEOTIDE SEQUENCE</scope>
    <source>
        <strain evidence="12">FDAARGOS_387</strain>
    </source>
</reference>
<dbReference type="NCBIfam" id="TIGR00540">
    <property type="entry name" value="TPR_hemY_coli"/>
    <property type="match status" value="1"/>
</dbReference>
<dbReference type="GO" id="GO:0006779">
    <property type="term" value="P:porphyrin-containing compound biosynthetic process"/>
    <property type="evidence" value="ECO:0007669"/>
    <property type="project" value="UniProtKB-KW"/>
</dbReference>
<keyword evidence="7 10" id="KW-1133">Transmembrane helix</keyword>
<comment type="function">
    <text evidence="1">Involved in a late step of protoheme IX synthesis.</text>
</comment>
<evidence type="ECO:0000256" key="2">
    <source>
        <dbReference type="ARBA" id="ARBA00004429"/>
    </source>
</evidence>
<dbReference type="NCBIfam" id="NF008017">
    <property type="entry name" value="PRK10747.1"/>
    <property type="match status" value="1"/>
</dbReference>
<dbReference type="GO" id="GO:0005886">
    <property type="term" value="C:plasma membrane"/>
    <property type="evidence" value="ECO:0007669"/>
    <property type="project" value="UniProtKB-SubCell"/>
</dbReference>
<evidence type="ECO:0000256" key="5">
    <source>
        <dbReference type="ARBA" id="ARBA00022519"/>
    </source>
</evidence>
<dbReference type="Pfam" id="PF07219">
    <property type="entry name" value="HemY_N"/>
    <property type="match status" value="1"/>
</dbReference>
<dbReference type="UniPathway" id="UPA00252"/>
<evidence type="ECO:0000256" key="4">
    <source>
        <dbReference type="ARBA" id="ARBA00022475"/>
    </source>
</evidence>
<keyword evidence="14" id="KW-1185">Reference proteome</keyword>
<organism evidence="12 14">
    <name type="scientific">Budvicia aquatica</name>
    <dbReference type="NCBI Taxonomy" id="82979"/>
    <lineage>
        <taxon>Bacteria</taxon>
        <taxon>Pseudomonadati</taxon>
        <taxon>Pseudomonadota</taxon>
        <taxon>Gammaproteobacteria</taxon>
        <taxon>Enterobacterales</taxon>
        <taxon>Budviciaceae</taxon>
        <taxon>Budvicia</taxon>
    </lineage>
</organism>